<reference evidence="1" key="1">
    <citation type="journal article" date="2015" name="Nature">
        <title>Complex archaea that bridge the gap between prokaryotes and eukaryotes.</title>
        <authorList>
            <person name="Spang A."/>
            <person name="Saw J.H."/>
            <person name="Jorgensen S.L."/>
            <person name="Zaremba-Niedzwiedzka K."/>
            <person name="Martijn J."/>
            <person name="Lind A.E."/>
            <person name="van Eijk R."/>
            <person name="Schleper C."/>
            <person name="Guy L."/>
            <person name="Ettema T.J."/>
        </authorList>
    </citation>
    <scope>NUCLEOTIDE SEQUENCE</scope>
</reference>
<sequence>MSKIKLNCYCCHAQVETLYSVNNGNKLVCIDCLRRAYCKLIKVKQYARRK</sequence>
<dbReference type="EMBL" id="LAZR01002704">
    <property type="protein sequence ID" value="KKN26635.1"/>
    <property type="molecule type" value="Genomic_DNA"/>
</dbReference>
<organism evidence="1">
    <name type="scientific">marine sediment metagenome</name>
    <dbReference type="NCBI Taxonomy" id="412755"/>
    <lineage>
        <taxon>unclassified sequences</taxon>
        <taxon>metagenomes</taxon>
        <taxon>ecological metagenomes</taxon>
    </lineage>
</organism>
<name>A0A0F9P468_9ZZZZ</name>
<protein>
    <submittedName>
        <fullName evidence="1">Uncharacterized protein</fullName>
    </submittedName>
</protein>
<evidence type="ECO:0000313" key="1">
    <source>
        <dbReference type="EMBL" id="KKN26635.1"/>
    </source>
</evidence>
<comment type="caution">
    <text evidence="1">The sequence shown here is derived from an EMBL/GenBank/DDBJ whole genome shotgun (WGS) entry which is preliminary data.</text>
</comment>
<gene>
    <name evidence="1" type="ORF">LCGC14_0872630</name>
</gene>
<proteinExistence type="predicted"/>
<dbReference type="AlphaFoldDB" id="A0A0F9P468"/>
<accession>A0A0F9P468</accession>